<dbReference type="InterPro" id="IPR036291">
    <property type="entry name" value="NAD(P)-bd_dom_sf"/>
</dbReference>
<dbReference type="GO" id="GO:0051287">
    <property type="term" value="F:NAD binding"/>
    <property type="evidence" value="ECO:0007669"/>
    <property type="project" value="InterPro"/>
</dbReference>
<dbReference type="Pfam" id="PF02826">
    <property type="entry name" value="2-Hacid_dh_C"/>
    <property type="match status" value="1"/>
</dbReference>
<proteinExistence type="predicted"/>
<dbReference type="EMBL" id="DVMM01000063">
    <property type="protein sequence ID" value="HIU29291.1"/>
    <property type="molecule type" value="Genomic_DNA"/>
</dbReference>
<dbReference type="Pfam" id="PF16924">
    <property type="entry name" value="DpaA_N"/>
    <property type="match status" value="1"/>
</dbReference>
<comment type="caution">
    <text evidence="3">The sequence shown here is derived from an EMBL/GenBank/DDBJ whole genome shotgun (WGS) entry which is preliminary data.</text>
</comment>
<evidence type="ECO:0000313" key="4">
    <source>
        <dbReference type="Proteomes" id="UP000824089"/>
    </source>
</evidence>
<protein>
    <submittedName>
        <fullName evidence="3">Dipicolinate synthase subunit DpsA</fullName>
    </submittedName>
</protein>
<sequence>MDAQKTYRFSIIGGDMRNVKLSELLSEDGHEVHTFALDNTGKISQRCSDLREAFALSDIAVGPMPFTSGDGTYLNAPFHPEKIEIAKIADVIRESSFGGLLIGGRIPLALSGVGAVSADLLQRDDLAVLNSVPTAEGALQIAMEELPYTIRGLRTVVCGMGRVGSTLARLMQRVGADVTVAARSSRDFAICEAEGLKSCTYSHLRRILPEALLVYNTVPALIFDRELLDCMNREALLIDLASMPGGTDFEYAAKRRIRTIHALSLPGKVAPAGAAQIIQKVIYNILHEKNM</sequence>
<name>A0A9D1I6Z0_9CLOT</name>
<feature type="domain" description="D-isomer specific 2-hydroxyacid dehydrogenase NAD-binding" evidence="1">
    <location>
        <begin position="146"/>
        <end position="241"/>
    </location>
</feature>
<dbReference type="Gene3D" id="3.40.50.720">
    <property type="entry name" value="NAD(P)-binding Rossmann-like Domain"/>
    <property type="match status" value="1"/>
</dbReference>
<dbReference type="SUPFAM" id="SSF51735">
    <property type="entry name" value="NAD(P)-binding Rossmann-fold domains"/>
    <property type="match status" value="1"/>
</dbReference>
<evidence type="ECO:0000313" key="3">
    <source>
        <dbReference type="EMBL" id="HIU29291.1"/>
    </source>
</evidence>
<accession>A0A9D1I6Z0</accession>
<feature type="domain" description="Dipicolinate synthase subunit A N-terminal" evidence="2">
    <location>
        <begin position="9"/>
        <end position="96"/>
    </location>
</feature>
<dbReference type="InterPro" id="IPR031629">
    <property type="entry name" value="DpaA_N"/>
</dbReference>
<reference evidence="3" key="1">
    <citation type="submission" date="2020-10" db="EMBL/GenBank/DDBJ databases">
        <authorList>
            <person name="Gilroy R."/>
        </authorList>
    </citation>
    <scope>NUCLEOTIDE SEQUENCE</scope>
    <source>
        <strain evidence="3">CHK195-4489</strain>
    </source>
</reference>
<gene>
    <name evidence="3" type="primary">dpsA</name>
    <name evidence="3" type="ORF">IAD50_03220</name>
</gene>
<dbReference type="AlphaFoldDB" id="A0A9D1I6Z0"/>
<dbReference type="NCBIfam" id="NF006162">
    <property type="entry name" value="PRK08306.1"/>
    <property type="match status" value="1"/>
</dbReference>
<dbReference type="Proteomes" id="UP000824089">
    <property type="component" value="Unassembled WGS sequence"/>
</dbReference>
<evidence type="ECO:0000259" key="1">
    <source>
        <dbReference type="Pfam" id="PF02826"/>
    </source>
</evidence>
<evidence type="ECO:0000259" key="2">
    <source>
        <dbReference type="Pfam" id="PF16924"/>
    </source>
</evidence>
<dbReference type="InterPro" id="IPR006140">
    <property type="entry name" value="D-isomer_DH_NAD-bd"/>
</dbReference>
<organism evidence="3 4">
    <name type="scientific">Candidatus Egerieisoma faecipullorum</name>
    <dbReference type="NCBI Taxonomy" id="2840963"/>
    <lineage>
        <taxon>Bacteria</taxon>
        <taxon>Bacillati</taxon>
        <taxon>Bacillota</taxon>
        <taxon>Clostridia</taxon>
        <taxon>Eubacteriales</taxon>
        <taxon>Clostridiaceae</taxon>
        <taxon>Clostridiaceae incertae sedis</taxon>
        <taxon>Candidatus Egerieisoma</taxon>
    </lineage>
</organism>
<reference evidence="3" key="2">
    <citation type="journal article" date="2021" name="PeerJ">
        <title>Extensive microbial diversity within the chicken gut microbiome revealed by metagenomics and culture.</title>
        <authorList>
            <person name="Gilroy R."/>
            <person name="Ravi A."/>
            <person name="Getino M."/>
            <person name="Pursley I."/>
            <person name="Horton D.L."/>
            <person name="Alikhan N.F."/>
            <person name="Baker D."/>
            <person name="Gharbi K."/>
            <person name="Hall N."/>
            <person name="Watson M."/>
            <person name="Adriaenssens E.M."/>
            <person name="Foster-Nyarko E."/>
            <person name="Jarju S."/>
            <person name="Secka A."/>
            <person name="Antonio M."/>
            <person name="Oren A."/>
            <person name="Chaudhuri R.R."/>
            <person name="La Ragione R."/>
            <person name="Hildebrand F."/>
            <person name="Pallen M.J."/>
        </authorList>
    </citation>
    <scope>NUCLEOTIDE SEQUENCE</scope>
    <source>
        <strain evidence="3">CHK195-4489</strain>
    </source>
</reference>